<gene>
    <name evidence="2" type="ORF">Goari_023451</name>
</gene>
<comment type="caution">
    <text evidence="2">The sequence shown here is derived from an EMBL/GenBank/DDBJ whole genome shotgun (WGS) entry which is preliminary data.</text>
</comment>
<feature type="signal peptide" evidence="1">
    <location>
        <begin position="1"/>
        <end position="19"/>
    </location>
</feature>
<dbReference type="Proteomes" id="UP000593577">
    <property type="component" value="Unassembled WGS sequence"/>
</dbReference>
<accession>A0A7J8X317</accession>
<keyword evidence="3" id="KW-1185">Reference proteome</keyword>
<evidence type="ECO:0000313" key="3">
    <source>
        <dbReference type="Proteomes" id="UP000593577"/>
    </source>
</evidence>
<name>A0A7J8X317_GOSAI</name>
<proteinExistence type="predicted"/>
<dbReference type="EMBL" id="JABFAA010000005">
    <property type="protein sequence ID" value="MBA0681665.1"/>
    <property type="molecule type" value="Genomic_DNA"/>
</dbReference>
<evidence type="ECO:0000256" key="1">
    <source>
        <dbReference type="SAM" id="SignalP"/>
    </source>
</evidence>
<keyword evidence="1" id="KW-0732">Signal</keyword>
<feature type="chain" id="PRO_5029658688" evidence="1">
    <location>
        <begin position="20"/>
        <end position="77"/>
    </location>
</feature>
<evidence type="ECO:0000313" key="2">
    <source>
        <dbReference type="EMBL" id="MBA0681665.1"/>
    </source>
</evidence>
<reference evidence="2 3" key="1">
    <citation type="journal article" date="2019" name="Genome Biol. Evol.">
        <title>Insights into the evolution of the New World diploid cottons (Gossypium, subgenus Houzingenia) based on genome sequencing.</title>
        <authorList>
            <person name="Grover C.E."/>
            <person name="Arick M.A. 2nd"/>
            <person name="Thrash A."/>
            <person name="Conover J.L."/>
            <person name="Sanders W.S."/>
            <person name="Peterson D.G."/>
            <person name="Frelichowski J.E."/>
            <person name="Scheffler J.A."/>
            <person name="Scheffler B.E."/>
            <person name="Wendel J.F."/>
        </authorList>
    </citation>
    <scope>NUCLEOTIDE SEQUENCE [LARGE SCALE GENOMIC DNA]</scope>
    <source>
        <strain evidence="2">185</strain>
        <tissue evidence="2">Leaf</tissue>
    </source>
</reference>
<sequence length="77" mass="8751">MGILMLFFSFLMLMIYLTSVMVDTQIHIDSSIIDRNSPFYNDINGAGPMFKKMITLTKMENAGIIALLIVKEEVFVN</sequence>
<dbReference type="AlphaFoldDB" id="A0A7J8X317"/>
<organism evidence="2 3">
    <name type="scientific">Gossypium aridum</name>
    <name type="common">American cotton</name>
    <name type="synonym">Erioxylum aridum</name>
    <dbReference type="NCBI Taxonomy" id="34290"/>
    <lineage>
        <taxon>Eukaryota</taxon>
        <taxon>Viridiplantae</taxon>
        <taxon>Streptophyta</taxon>
        <taxon>Embryophyta</taxon>
        <taxon>Tracheophyta</taxon>
        <taxon>Spermatophyta</taxon>
        <taxon>Magnoliopsida</taxon>
        <taxon>eudicotyledons</taxon>
        <taxon>Gunneridae</taxon>
        <taxon>Pentapetalae</taxon>
        <taxon>rosids</taxon>
        <taxon>malvids</taxon>
        <taxon>Malvales</taxon>
        <taxon>Malvaceae</taxon>
        <taxon>Malvoideae</taxon>
        <taxon>Gossypium</taxon>
    </lineage>
</organism>
<protein>
    <submittedName>
        <fullName evidence="2">Uncharacterized protein</fullName>
    </submittedName>
</protein>